<evidence type="ECO:0000313" key="8">
    <source>
        <dbReference type="EMBL" id="KAF9512639.1"/>
    </source>
</evidence>
<evidence type="ECO:0000256" key="2">
    <source>
        <dbReference type="ARBA" id="ARBA00022692"/>
    </source>
</evidence>
<dbReference type="PANTHER" id="PTHR15549">
    <property type="entry name" value="PAIRED IMMUNOGLOBULIN-LIKE TYPE 2 RECEPTOR"/>
    <property type="match status" value="1"/>
</dbReference>
<gene>
    <name evidence="8" type="ORF">BS47DRAFT_1382887</name>
</gene>
<sequence length="286" mass="30023">MLAACLHVLAFSAVLTQVAHATPQPLAVGSQDSSIDYYPPGAWGYANATDGFSKVDGAGVLMFVFQNASDAEVSWRTPNATETFEFWAFQRSDGGNASISFDNGPETVFDYYNSSGRGTDGPVLVYSTGNLSPAEHTVRIKNLFDVRGTLNRGYGQLNVDHFVIIPLSADVTSSSTSSAAPSSTSSPARTSSTQSSSPTAKPGGSSNHTGAIAGGVAGGVVGLAVISLALFLFLRKRRRPGYTAPPMTENPGYPGSDTTGLTPEYWNTTSPAQRFSTADCNIIRSK</sequence>
<evidence type="ECO:0000256" key="3">
    <source>
        <dbReference type="ARBA" id="ARBA00022989"/>
    </source>
</evidence>
<dbReference type="AlphaFoldDB" id="A0A9P6AVN5"/>
<dbReference type="GO" id="GO:0071944">
    <property type="term" value="C:cell periphery"/>
    <property type="evidence" value="ECO:0007669"/>
    <property type="project" value="UniProtKB-ARBA"/>
</dbReference>
<evidence type="ECO:0000256" key="7">
    <source>
        <dbReference type="SAM" id="SignalP"/>
    </source>
</evidence>
<dbReference type="EMBL" id="MU128984">
    <property type="protein sequence ID" value="KAF9512639.1"/>
    <property type="molecule type" value="Genomic_DNA"/>
</dbReference>
<feature type="compositionally biased region" description="Low complexity" evidence="5">
    <location>
        <begin position="174"/>
        <end position="200"/>
    </location>
</feature>
<comment type="caution">
    <text evidence="8">The sequence shown here is derived from an EMBL/GenBank/DDBJ whole genome shotgun (WGS) entry which is preliminary data.</text>
</comment>
<keyword evidence="4 6" id="KW-0472">Membrane</keyword>
<dbReference type="OrthoDB" id="3359616at2759"/>
<name>A0A9P6AVN5_9AGAM</name>
<dbReference type="Gene3D" id="2.60.120.260">
    <property type="entry name" value="Galactose-binding domain-like"/>
    <property type="match status" value="1"/>
</dbReference>
<proteinExistence type="predicted"/>
<keyword evidence="2 6" id="KW-0812">Transmembrane</keyword>
<organism evidence="8 9">
    <name type="scientific">Hydnum rufescens UP504</name>
    <dbReference type="NCBI Taxonomy" id="1448309"/>
    <lineage>
        <taxon>Eukaryota</taxon>
        <taxon>Fungi</taxon>
        <taxon>Dikarya</taxon>
        <taxon>Basidiomycota</taxon>
        <taxon>Agaricomycotina</taxon>
        <taxon>Agaricomycetes</taxon>
        <taxon>Cantharellales</taxon>
        <taxon>Hydnaceae</taxon>
        <taxon>Hydnum</taxon>
    </lineage>
</organism>
<dbReference type="PANTHER" id="PTHR15549:SF33">
    <property type="entry name" value="MEMBRANE PROTEIN WSC4, PUTATIVE (AFU_ORTHOLOGUE AFUA_5G09020)-RELATED"/>
    <property type="match status" value="1"/>
</dbReference>
<dbReference type="Proteomes" id="UP000886523">
    <property type="component" value="Unassembled WGS sequence"/>
</dbReference>
<feature type="chain" id="PRO_5040155950" evidence="7">
    <location>
        <begin position="22"/>
        <end position="286"/>
    </location>
</feature>
<keyword evidence="3 6" id="KW-1133">Transmembrane helix</keyword>
<protein>
    <submittedName>
        <fullName evidence="8">Uncharacterized protein</fullName>
    </submittedName>
</protein>
<reference evidence="8" key="1">
    <citation type="journal article" date="2020" name="Nat. Commun.">
        <title>Large-scale genome sequencing of mycorrhizal fungi provides insights into the early evolution of symbiotic traits.</title>
        <authorList>
            <person name="Miyauchi S."/>
            <person name="Kiss E."/>
            <person name="Kuo A."/>
            <person name="Drula E."/>
            <person name="Kohler A."/>
            <person name="Sanchez-Garcia M."/>
            <person name="Morin E."/>
            <person name="Andreopoulos B."/>
            <person name="Barry K.W."/>
            <person name="Bonito G."/>
            <person name="Buee M."/>
            <person name="Carver A."/>
            <person name="Chen C."/>
            <person name="Cichocki N."/>
            <person name="Clum A."/>
            <person name="Culley D."/>
            <person name="Crous P.W."/>
            <person name="Fauchery L."/>
            <person name="Girlanda M."/>
            <person name="Hayes R.D."/>
            <person name="Keri Z."/>
            <person name="LaButti K."/>
            <person name="Lipzen A."/>
            <person name="Lombard V."/>
            <person name="Magnuson J."/>
            <person name="Maillard F."/>
            <person name="Murat C."/>
            <person name="Nolan M."/>
            <person name="Ohm R.A."/>
            <person name="Pangilinan J."/>
            <person name="Pereira M.F."/>
            <person name="Perotto S."/>
            <person name="Peter M."/>
            <person name="Pfister S."/>
            <person name="Riley R."/>
            <person name="Sitrit Y."/>
            <person name="Stielow J.B."/>
            <person name="Szollosi G."/>
            <person name="Zifcakova L."/>
            <person name="Stursova M."/>
            <person name="Spatafora J.W."/>
            <person name="Tedersoo L."/>
            <person name="Vaario L.M."/>
            <person name="Yamada A."/>
            <person name="Yan M."/>
            <person name="Wang P."/>
            <person name="Xu J."/>
            <person name="Bruns T."/>
            <person name="Baldrian P."/>
            <person name="Vilgalys R."/>
            <person name="Dunand C."/>
            <person name="Henrissat B."/>
            <person name="Grigoriev I.V."/>
            <person name="Hibbett D."/>
            <person name="Nagy L.G."/>
            <person name="Martin F.M."/>
        </authorList>
    </citation>
    <scope>NUCLEOTIDE SEQUENCE</scope>
    <source>
        <strain evidence="8">UP504</strain>
    </source>
</reference>
<dbReference type="InterPro" id="IPR051694">
    <property type="entry name" value="Immunoregulatory_rcpt-like"/>
</dbReference>
<feature type="signal peptide" evidence="7">
    <location>
        <begin position="1"/>
        <end position="21"/>
    </location>
</feature>
<evidence type="ECO:0000256" key="6">
    <source>
        <dbReference type="SAM" id="Phobius"/>
    </source>
</evidence>
<dbReference type="GO" id="GO:0016020">
    <property type="term" value="C:membrane"/>
    <property type="evidence" value="ECO:0007669"/>
    <property type="project" value="UniProtKB-SubCell"/>
</dbReference>
<evidence type="ECO:0000256" key="4">
    <source>
        <dbReference type="ARBA" id="ARBA00023136"/>
    </source>
</evidence>
<evidence type="ECO:0000256" key="5">
    <source>
        <dbReference type="SAM" id="MobiDB-lite"/>
    </source>
</evidence>
<keyword evidence="9" id="KW-1185">Reference proteome</keyword>
<evidence type="ECO:0000313" key="9">
    <source>
        <dbReference type="Proteomes" id="UP000886523"/>
    </source>
</evidence>
<comment type="subcellular location">
    <subcellularLocation>
        <location evidence="1">Membrane</location>
        <topology evidence="1">Single-pass membrane protein</topology>
    </subcellularLocation>
</comment>
<evidence type="ECO:0000256" key="1">
    <source>
        <dbReference type="ARBA" id="ARBA00004167"/>
    </source>
</evidence>
<feature type="region of interest" description="Disordered" evidence="5">
    <location>
        <begin position="241"/>
        <end position="262"/>
    </location>
</feature>
<feature type="region of interest" description="Disordered" evidence="5">
    <location>
        <begin position="174"/>
        <end position="207"/>
    </location>
</feature>
<keyword evidence="7" id="KW-0732">Signal</keyword>
<accession>A0A9P6AVN5</accession>
<feature type="transmembrane region" description="Helical" evidence="6">
    <location>
        <begin position="211"/>
        <end position="234"/>
    </location>
</feature>